<dbReference type="PANTHER" id="PTHR34964">
    <property type="entry name" value="MEMBRANE LIPOPROTEIN-RELATED"/>
    <property type="match status" value="1"/>
</dbReference>
<feature type="compositionally biased region" description="Low complexity" evidence="1">
    <location>
        <begin position="148"/>
        <end position="162"/>
    </location>
</feature>
<dbReference type="PROSITE" id="PS51257">
    <property type="entry name" value="PROKAR_LIPOPROTEIN"/>
    <property type="match status" value="1"/>
</dbReference>
<dbReference type="EMBL" id="JXTC01000240">
    <property type="protein sequence ID" value="PON78680.1"/>
    <property type="molecule type" value="Genomic_DNA"/>
</dbReference>
<evidence type="ECO:0000256" key="1">
    <source>
        <dbReference type="SAM" id="MobiDB-lite"/>
    </source>
</evidence>
<evidence type="ECO:0000313" key="4">
    <source>
        <dbReference type="Proteomes" id="UP000237000"/>
    </source>
</evidence>
<dbReference type="Proteomes" id="UP000237000">
    <property type="component" value="Unassembled WGS sequence"/>
</dbReference>
<keyword evidence="4" id="KW-1185">Reference proteome</keyword>
<accession>A0A2P5DZI1</accession>
<keyword evidence="2" id="KW-0812">Transmembrane</keyword>
<gene>
    <name evidence="3" type="ORF">TorRG33x02_237240</name>
</gene>
<sequence length="175" mass="18910">MPVIDPRAGRAFIWAISWFLFLTIAGGGGCLVMYMILPETTTTSWLPIAGITLVCLPWFFWLSTFLYRILSRVFGFRLGIGGCSGGGSHGNNVVEEEAVAAAATSVYDQSNSPAETPAEIAARRVQFEALVTVHENDEDEDQDRLKDSIVSPSSSINSSVMSHESEMPLASSMAS</sequence>
<comment type="caution">
    <text evidence="3">The sequence shown here is derived from an EMBL/GenBank/DDBJ whole genome shotgun (WGS) entry which is preliminary data.</text>
</comment>
<proteinExistence type="predicted"/>
<dbReference type="AlphaFoldDB" id="A0A2P5DZI1"/>
<keyword evidence="2" id="KW-0472">Membrane</keyword>
<protein>
    <recommendedName>
        <fullName evidence="5">Transmembrane protein</fullName>
    </recommendedName>
</protein>
<name>A0A2P5DZI1_TREOI</name>
<reference evidence="4" key="1">
    <citation type="submission" date="2016-06" db="EMBL/GenBank/DDBJ databases">
        <title>Parallel loss of symbiosis genes in relatives of nitrogen-fixing non-legume Parasponia.</title>
        <authorList>
            <person name="Van Velzen R."/>
            <person name="Holmer R."/>
            <person name="Bu F."/>
            <person name="Rutten L."/>
            <person name="Van Zeijl A."/>
            <person name="Liu W."/>
            <person name="Santuari L."/>
            <person name="Cao Q."/>
            <person name="Sharma T."/>
            <person name="Shen D."/>
            <person name="Roswanjaya Y."/>
            <person name="Wardhani T."/>
            <person name="Kalhor M.S."/>
            <person name="Jansen J."/>
            <person name="Van den Hoogen J."/>
            <person name="Gungor B."/>
            <person name="Hartog M."/>
            <person name="Hontelez J."/>
            <person name="Verver J."/>
            <person name="Yang W.-C."/>
            <person name="Schijlen E."/>
            <person name="Repin R."/>
            <person name="Schilthuizen M."/>
            <person name="Schranz E."/>
            <person name="Heidstra R."/>
            <person name="Miyata K."/>
            <person name="Fedorova E."/>
            <person name="Kohlen W."/>
            <person name="Bisseling T."/>
            <person name="Smit S."/>
            <person name="Geurts R."/>
        </authorList>
    </citation>
    <scope>NUCLEOTIDE SEQUENCE [LARGE SCALE GENOMIC DNA]</scope>
    <source>
        <strain evidence="4">cv. RG33-2</strain>
    </source>
</reference>
<feature type="region of interest" description="Disordered" evidence="1">
    <location>
        <begin position="136"/>
        <end position="175"/>
    </location>
</feature>
<dbReference type="InParanoid" id="A0A2P5DZI1"/>
<evidence type="ECO:0008006" key="5">
    <source>
        <dbReference type="Google" id="ProtNLM"/>
    </source>
</evidence>
<dbReference type="OrthoDB" id="784693at2759"/>
<evidence type="ECO:0000313" key="3">
    <source>
        <dbReference type="EMBL" id="PON78680.1"/>
    </source>
</evidence>
<evidence type="ECO:0000256" key="2">
    <source>
        <dbReference type="SAM" id="Phobius"/>
    </source>
</evidence>
<keyword evidence="2" id="KW-1133">Transmembrane helix</keyword>
<organism evidence="3 4">
    <name type="scientific">Trema orientale</name>
    <name type="common">Charcoal tree</name>
    <name type="synonym">Celtis orientalis</name>
    <dbReference type="NCBI Taxonomy" id="63057"/>
    <lineage>
        <taxon>Eukaryota</taxon>
        <taxon>Viridiplantae</taxon>
        <taxon>Streptophyta</taxon>
        <taxon>Embryophyta</taxon>
        <taxon>Tracheophyta</taxon>
        <taxon>Spermatophyta</taxon>
        <taxon>Magnoliopsida</taxon>
        <taxon>eudicotyledons</taxon>
        <taxon>Gunneridae</taxon>
        <taxon>Pentapetalae</taxon>
        <taxon>rosids</taxon>
        <taxon>fabids</taxon>
        <taxon>Rosales</taxon>
        <taxon>Cannabaceae</taxon>
        <taxon>Trema</taxon>
    </lineage>
</organism>
<feature type="transmembrane region" description="Helical" evidence="2">
    <location>
        <begin position="12"/>
        <end position="36"/>
    </location>
</feature>
<dbReference type="PANTHER" id="PTHR34964:SF1">
    <property type="entry name" value="MEMBRANE LIPOPROTEIN"/>
    <property type="match status" value="1"/>
</dbReference>
<feature type="transmembrane region" description="Helical" evidence="2">
    <location>
        <begin position="48"/>
        <end position="70"/>
    </location>
</feature>